<proteinExistence type="predicted"/>
<feature type="region of interest" description="Disordered" evidence="1">
    <location>
        <begin position="1"/>
        <end position="80"/>
    </location>
</feature>
<keyword evidence="3" id="KW-1185">Reference proteome</keyword>
<sequence length="120" mass="11512">MGNKGSTTAPLPQSTPPATASLAAPTPAPTPASTPAPSNASSTTLASTTTVATAGGSTATLVPKTQPTKAPGAPAGQGAAKDWDAAYGALASRFGFGATAPTLPHTTLKDREARGGAGRT</sequence>
<evidence type="ECO:0000313" key="2">
    <source>
        <dbReference type="EMBL" id="GJE92594.1"/>
    </source>
</evidence>
<protein>
    <submittedName>
        <fullName evidence="2">Uncharacterized protein</fullName>
    </submittedName>
</protein>
<gene>
    <name evidence="2" type="ORF">PsYK624_087490</name>
</gene>
<dbReference type="Proteomes" id="UP000703269">
    <property type="component" value="Unassembled WGS sequence"/>
</dbReference>
<feature type="compositionally biased region" description="Low complexity" evidence="1">
    <location>
        <begin position="16"/>
        <end position="25"/>
    </location>
</feature>
<feature type="compositionally biased region" description="Low complexity" evidence="1">
    <location>
        <begin position="35"/>
        <end position="80"/>
    </location>
</feature>
<accession>A0A9P3GDZ1</accession>
<dbReference type="AlphaFoldDB" id="A0A9P3GDZ1"/>
<evidence type="ECO:0000313" key="3">
    <source>
        <dbReference type="Proteomes" id="UP000703269"/>
    </source>
</evidence>
<feature type="compositionally biased region" description="Polar residues" evidence="1">
    <location>
        <begin position="1"/>
        <end position="12"/>
    </location>
</feature>
<feature type="region of interest" description="Disordered" evidence="1">
    <location>
        <begin position="97"/>
        <end position="120"/>
    </location>
</feature>
<name>A0A9P3GDZ1_9APHY</name>
<reference evidence="2 3" key="1">
    <citation type="submission" date="2021-08" db="EMBL/GenBank/DDBJ databases">
        <title>Draft Genome Sequence of Phanerochaete sordida strain YK-624.</title>
        <authorList>
            <person name="Mori T."/>
            <person name="Dohra H."/>
            <person name="Suzuki T."/>
            <person name="Kawagishi H."/>
            <person name="Hirai H."/>
        </authorList>
    </citation>
    <scope>NUCLEOTIDE SEQUENCE [LARGE SCALE GENOMIC DNA]</scope>
    <source>
        <strain evidence="2 3">YK-624</strain>
    </source>
</reference>
<evidence type="ECO:0000256" key="1">
    <source>
        <dbReference type="SAM" id="MobiDB-lite"/>
    </source>
</evidence>
<organism evidence="2 3">
    <name type="scientific">Phanerochaete sordida</name>
    <dbReference type="NCBI Taxonomy" id="48140"/>
    <lineage>
        <taxon>Eukaryota</taxon>
        <taxon>Fungi</taxon>
        <taxon>Dikarya</taxon>
        <taxon>Basidiomycota</taxon>
        <taxon>Agaricomycotina</taxon>
        <taxon>Agaricomycetes</taxon>
        <taxon>Polyporales</taxon>
        <taxon>Phanerochaetaceae</taxon>
        <taxon>Phanerochaete</taxon>
    </lineage>
</organism>
<dbReference type="EMBL" id="BPQB01000027">
    <property type="protein sequence ID" value="GJE92594.1"/>
    <property type="molecule type" value="Genomic_DNA"/>
</dbReference>
<comment type="caution">
    <text evidence="2">The sequence shown here is derived from an EMBL/GenBank/DDBJ whole genome shotgun (WGS) entry which is preliminary data.</text>
</comment>